<evidence type="ECO:0000259" key="7">
    <source>
        <dbReference type="Pfam" id="PF00135"/>
    </source>
</evidence>
<dbReference type="InterPro" id="IPR029058">
    <property type="entry name" value="AB_hydrolase_fold"/>
</dbReference>
<dbReference type="OrthoDB" id="19653at2759"/>
<dbReference type="Proteomes" id="UP001652582">
    <property type="component" value="Chromosome 15"/>
</dbReference>
<name>A0A6J1N0R2_BICAN</name>
<keyword evidence="8" id="KW-1185">Reference proteome</keyword>
<dbReference type="EC" id="3.1.1.-" evidence="6"/>
<dbReference type="RefSeq" id="XP_023936436.2">
    <property type="nucleotide sequence ID" value="XM_024080668.2"/>
</dbReference>
<dbReference type="KEGG" id="bany:112044724"/>
<comment type="similarity">
    <text evidence="1 6">Belongs to the type-B carboxylesterase/lipase family.</text>
</comment>
<dbReference type="AlphaFoldDB" id="A0A6J1N0R2"/>
<proteinExistence type="inferred from homology"/>
<evidence type="ECO:0000256" key="3">
    <source>
        <dbReference type="ARBA" id="ARBA00022801"/>
    </source>
</evidence>
<dbReference type="PANTHER" id="PTHR43142">
    <property type="entry name" value="CARBOXYLIC ESTER HYDROLASE"/>
    <property type="match status" value="1"/>
</dbReference>
<organism evidence="8 9">
    <name type="scientific">Bicyclus anynana</name>
    <name type="common">Squinting bush brown butterfly</name>
    <dbReference type="NCBI Taxonomy" id="110368"/>
    <lineage>
        <taxon>Eukaryota</taxon>
        <taxon>Metazoa</taxon>
        <taxon>Ecdysozoa</taxon>
        <taxon>Arthropoda</taxon>
        <taxon>Hexapoda</taxon>
        <taxon>Insecta</taxon>
        <taxon>Pterygota</taxon>
        <taxon>Neoptera</taxon>
        <taxon>Endopterygota</taxon>
        <taxon>Lepidoptera</taxon>
        <taxon>Glossata</taxon>
        <taxon>Ditrysia</taxon>
        <taxon>Papilionoidea</taxon>
        <taxon>Nymphalidae</taxon>
        <taxon>Satyrinae</taxon>
        <taxon>Satyrini</taxon>
        <taxon>Mycalesina</taxon>
        <taxon>Bicyclus</taxon>
    </lineage>
</organism>
<evidence type="ECO:0000256" key="5">
    <source>
        <dbReference type="ARBA" id="ARBA00023180"/>
    </source>
</evidence>
<evidence type="ECO:0000313" key="8">
    <source>
        <dbReference type="Proteomes" id="UP001652582"/>
    </source>
</evidence>
<evidence type="ECO:0000256" key="6">
    <source>
        <dbReference type="RuleBase" id="RU361235"/>
    </source>
</evidence>
<dbReference type="Gene3D" id="3.40.50.1820">
    <property type="entry name" value="alpha/beta hydrolase"/>
    <property type="match status" value="1"/>
</dbReference>
<feature type="domain" description="Carboxylesterase type B" evidence="7">
    <location>
        <begin position="3"/>
        <end position="513"/>
    </location>
</feature>
<dbReference type="SUPFAM" id="SSF53474">
    <property type="entry name" value="alpha/beta-Hydrolases"/>
    <property type="match status" value="1"/>
</dbReference>
<accession>A0A6J1N0R2</accession>
<dbReference type="InterPro" id="IPR019826">
    <property type="entry name" value="Carboxylesterase_B_AS"/>
</dbReference>
<gene>
    <name evidence="9" type="primary">LOC112044724</name>
</gene>
<dbReference type="PROSITE" id="PS00122">
    <property type="entry name" value="CARBOXYLESTERASE_B_1"/>
    <property type="match status" value="1"/>
</dbReference>
<keyword evidence="2" id="KW-0719">Serine esterase</keyword>
<sequence length="524" mass="59593">MAKVTISEGTLRGSKVTTDSGVEYYEFLCVPYAKPPVGDLRFKSPQPVEPWDGELDVTSIDENKVCCQADMKLNTQCGSEDCLYLNVFTPTLQSTDTKPLPVMFFIHGGGFLVSNGIIKEDLGPDYLIENGVVVVTINYRLGVFGFLQLGIPEAAGNMGLKDQVQALKWVQNNIDKFGGDRNNVTIFGISAGSAAVEYLMLSPLAKGLFHKTIHQSGSTLNQWTINFEPKKLILKLIDAMGYTGNTDDDKAIYEYLLSSPSSLIVEECFKLLRKIGNIFFGFVPTIEKDFGNNDAFLTESPYKILKEGRFNHVPVIKGFCSREGYLTHVLYPNTVRNLVDNKSFFQNWVYEIEPSDKQKWESEFLKAYTENIQPDDEWDKFAIDFFSDFDFVAGTWLSGEMMADFGLPVYIYEFCYEGNINFFKHFFGMKRNGMAHGDDIAYFFKHSITKFAEEKDIAVRTKLTKLWTNFAKTSIPTSDDIPKWPAFTKNSPDYISINEDITIKSNYEPKKMAIFREIFEKYQK</sequence>
<dbReference type="Pfam" id="PF00135">
    <property type="entry name" value="COesterase"/>
    <property type="match status" value="1"/>
</dbReference>
<dbReference type="GeneID" id="112044724"/>
<evidence type="ECO:0000256" key="1">
    <source>
        <dbReference type="ARBA" id="ARBA00005964"/>
    </source>
</evidence>
<keyword evidence="5" id="KW-0325">Glycoprotein</keyword>
<evidence type="ECO:0000256" key="4">
    <source>
        <dbReference type="ARBA" id="ARBA00023157"/>
    </source>
</evidence>
<dbReference type="PROSITE" id="PS00941">
    <property type="entry name" value="CARBOXYLESTERASE_B_2"/>
    <property type="match status" value="1"/>
</dbReference>
<protein>
    <recommendedName>
        <fullName evidence="6">Carboxylic ester hydrolase</fullName>
        <ecNumber evidence="6">3.1.1.-</ecNumber>
    </recommendedName>
</protein>
<evidence type="ECO:0000313" key="9">
    <source>
        <dbReference type="RefSeq" id="XP_023936436.2"/>
    </source>
</evidence>
<dbReference type="InterPro" id="IPR002018">
    <property type="entry name" value="CarbesteraseB"/>
</dbReference>
<reference evidence="9" key="1">
    <citation type="submission" date="2025-08" db="UniProtKB">
        <authorList>
            <consortium name="RefSeq"/>
        </authorList>
    </citation>
    <scope>IDENTIFICATION</scope>
</reference>
<dbReference type="InterPro" id="IPR019819">
    <property type="entry name" value="Carboxylesterase_B_CS"/>
</dbReference>
<keyword evidence="3 6" id="KW-0378">Hydrolase</keyword>
<dbReference type="GO" id="GO:0052689">
    <property type="term" value="F:carboxylic ester hydrolase activity"/>
    <property type="evidence" value="ECO:0007669"/>
    <property type="project" value="UniProtKB-KW"/>
</dbReference>
<dbReference type="PANTHER" id="PTHR43142:SF1">
    <property type="entry name" value="CARBOXYLIC ESTER HYDROLASE"/>
    <property type="match status" value="1"/>
</dbReference>
<keyword evidence="4" id="KW-1015">Disulfide bond</keyword>
<evidence type="ECO:0000256" key="2">
    <source>
        <dbReference type="ARBA" id="ARBA00022487"/>
    </source>
</evidence>